<keyword evidence="16" id="KW-1185">Reference proteome</keyword>
<comment type="function">
    <text evidence="12">Catalyzes the hydrolysis of ATP coupled with the transport of calcium.</text>
</comment>
<keyword evidence="3 12" id="KW-0109">Calcium transport</keyword>
<dbReference type="Gene3D" id="3.40.50.1000">
    <property type="entry name" value="HAD superfamily/HAD-like"/>
    <property type="match status" value="1"/>
</dbReference>
<comment type="subcellular location">
    <subcellularLocation>
        <location evidence="1">Endomembrane system</location>
        <topology evidence="1">Multi-pass membrane protein</topology>
    </subcellularLocation>
    <subcellularLocation>
        <location evidence="12">Membrane</location>
        <topology evidence="12">Multi-pass membrane protein</topology>
    </subcellularLocation>
</comment>
<accession>D8Q2J6</accession>
<keyword evidence="4 12" id="KW-0812">Transmembrane</keyword>
<comment type="catalytic activity">
    <reaction evidence="12">
        <text>Ca(2+)(in) + ATP + H2O = Ca(2+)(out) + ADP + phosphate + H(+)</text>
        <dbReference type="Rhea" id="RHEA:18105"/>
        <dbReference type="ChEBI" id="CHEBI:15377"/>
        <dbReference type="ChEBI" id="CHEBI:15378"/>
        <dbReference type="ChEBI" id="CHEBI:29108"/>
        <dbReference type="ChEBI" id="CHEBI:30616"/>
        <dbReference type="ChEBI" id="CHEBI:43474"/>
        <dbReference type="ChEBI" id="CHEBI:456216"/>
        <dbReference type="EC" id="7.2.2.10"/>
    </reaction>
</comment>
<dbReference type="PRINTS" id="PR00119">
    <property type="entry name" value="CATATPASE"/>
</dbReference>
<evidence type="ECO:0000256" key="8">
    <source>
        <dbReference type="ARBA" id="ARBA00022967"/>
    </source>
</evidence>
<dbReference type="Gene3D" id="2.70.150.10">
    <property type="entry name" value="Calcium-transporting ATPase, cytoplasmic transduction domain A"/>
    <property type="match status" value="1"/>
</dbReference>
<dbReference type="InterPro" id="IPR006068">
    <property type="entry name" value="ATPase_P-typ_cation-transptr_C"/>
</dbReference>
<keyword evidence="8" id="KW-1278">Translocase</keyword>
<keyword evidence="5 12" id="KW-0547">Nucleotide-binding</keyword>
<dbReference type="PRINTS" id="PR00121">
    <property type="entry name" value="NAKATPASE"/>
</dbReference>
<dbReference type="FunFam" id="2.70.150.10:FF:000008">
    <property type="entry name" value="Calcium-transporting ATPase"/>
    <property type="match status" value="1"/>
</dbReference>
<evidence type="ECO:0000256" key="7">
    <source>
        <dbReference type="ARBA" id="ARBA00022840"/>
    </source>
</evidence>
<keyword evidence="7 12" id="KW-0067">ATP-binding</keyword>
<dbReference type="SUPFAM" id="SSF81653">
    <property type="entry name" value="Calcium ATPase, transduction domain A"/>
    <property type="match status" value="1"/>
</dbReference>
<dbReference type="SUPFAM" id="SSF56784">
    <property type="entry name" value="HAD-like"/>
    <property type="match status" value="1"/>
</dbReference>
<comment type="caution">
    <text evidence="12">Lacks conserved residue(s) required for the propagation of feature annotation.</text>
</comment>
<dbReference type="OMA" id="KMHACET"/>
<dbReference type="HOGENOM" id="CLU_002360_3_1_1"/>
<evidence type="ECO:0000256" key="3">
    <source>
        <dbReference type="ARBA" id="ARBA00022568"/>
    </source>
</evidence>
<dbReference type="FunCoup" id="D8Q2J6">
    <property type="interactions" value="278"/>
</dbReference>
<name>D8Q2J6_SCHCM</name>
<dbReference type="GO" id="GO:0012505">
    <property type="term" value="C:endomembrane system"/>
    <property type="evidence" value="ECO:0007669"/>
    <property type="project" value="UniProtKB-SubCell"/>
</dbReference>
<feature type="transmembrane region" description="Helical" evidence="12">
    <location>
        <begin position="1023"/>
        <end position="1041"/>
    </location>
</feature>
<evidence type="ECO:0000259" key="14">
    <source>
        <dbReference type="SMART" id="SM00831"/>
    </source>
</evidence>
<keyword evidence="9 12" id="KW-1133">Transmembrane helix</keyword>
<evidence type="ECO:0000256" key="12">
    <source>
        <dbReference type="RuleBase" id="RU361146"/>
    </source>
</evidence>
<keyword evidence="2 12" id="KW-0813">Transport</keyword>
<dbReference type="InterPro" id="IPR001757">
    <property type="entry name" value="P_typ_ATPase"/>
</dbReference>
<evidence type="ECO:0000256" key="6">
    <source>
        <dbReference type="ARBA" id="ARBA00022837"/>
    </source>
</evidence>
<feature type="transmembrane region" description="Helical" evidence="12">
    <location>
        <begin position="994"/>
        <end position="1011"/>
    </location>
</feature>
<dbReference type="Gene3D" id="1.20.1110.10">
    <property type="entry name" value="Calcium-transporting ATPase, transmembrane domain"/>
    <property type="match status" value="1"/>
</dbReference>
<feature type="domain" description="Cation-transporting P-type ATPase N-terminal" evidence="14">
    <location>
        <begin position="176"/>
        <end position="251"/>
    </location>
</feature>
<evidence type="ECO:0000256" key="9">
    <source>
        <dbReference type="ARBA" id="ARBA00022989"/>
    </source>
</evidence>
<feature type="transmembrane region" description="Helical" evidence="12">
    <location>
        <begin position="960"/>
        <end position="982"/>
    </location>
</feature>
<gene>
    <name evidence="15" type="ORF">SCHCODRAFT_75697</name>
</gene>
<proteinExistence type="inferred from homology"/>
<dbReference type="InterPro" id="IPR059000">
    <property type="entry name" value="ATPase_P-type_domA"/>
</dbReference>
<dbReference type="Pfam" id="PF00689">
    <property type="entry name" value="Cation_ATPase_C"/>
    <property type="match status" value="1"/>
</dbReference>
<dbReference type="FunFam" id="3.40.50.1000:FF:000083">
    <property type="entry name" value="Sodium/potassium-transporting ATPase subunit alpha"/>
    <property type="match status" value="1"/>
</dbReference>
<dbReference type="Pfam" id="PF00690">
    <property type="entry name" value="Cation_ATPase_N"/>
    <property type="match status" value="1"/>
</dbReference>
<feature type="transmembrane region" description="Helical" evidence="12">
    <location>
        <begin position="455"/>
        <end position="481"/>
    </location>
</feature>
<dbReference type="AlphaFoldDB" id="D8Q2J6"/>
<dbReference type="STRING" id="578458.D8Q2J6"/>
<evidence type="ECO:0000256" key="2">
    <source>
        <dbReference type="ARBA" id="ARBA00022448"/>
    </source>
</evidence>
<evidence type="ECO:0000256" key="4">
    <source>
        <dbReference type="ARBA" id="ARBA00022692"/>
    </source>
</evidence>
<feature type="transmembrane region" description="Helical" evidence="12">
    <location>
        <begin position="422"/>
        <end position="443"/>
    </location>
</feature>
<dbReference type="SFLD" id="SFLDS00003">
    <property type="entry name" value="Haloacid_Dehalogenase"/>
    <property type="match status" value="1"/>
</dbReference>
<dbReference type="GO" id="GO:0016887">
    <property type="term" value="F:ATP hydrolysis activity"/>
    <property type="evidence" value="ECO:0007669"/>
    <property type="project" value="InterPro"/>
</dbReference>
<dbReference type="InterPro" id="IPR023298">
    <property type="entry name" value="ATPase_P-typ_TM_dom_sf"/>
</dbReference>
<protein>
    <recommendedName>
        <fullName evidence="12">Calcium-transporting ATPase</fullName>
        <ecNumber evidence="12">7.2.2.10</ecNumber>
    </recommendedName>
</protein>
<feature type="transmembrane region" description="Helical" evidence="12">
    <location>
        <begin position="1053"/>
        <end position="1071"/>
    </location>
</feature>
<reference evidence="15 16" key="1">
    <citation type="journal article" date="2010" name="Nat. Biotechnol.">
        <title>Genome sequence of the model mushroom Schizophyllum commune.</title>
        <authorList>
            <person name="Ohm R.A."/>
            <person name="de Jong J.F."/>
            <person name="Lugones L.G."/>
            <person name="Aerts A."/>
            <person name="Kothe E."/>
            <person name="Stajich J.E."/>
            <person name="de Vries R.P."/>
            <person name="Record E."/>
            <person name="Levasseur A."/>
            <person name="Baker S.E."/>
            <person name="Bartholomew K.A."/>
            <person name="Coutinho P.M."/>
            <person name="Erdmann S."/>
            <person name="Fowler T.J."/>
            <person name="Gathman A.C."/>
            <person name="Lombard V."/>
            <person name="Henrissat B."/>
            <person name="Knabe N."/>
            <person name="Kuees U."/>
            <person name="Lilly W.W."/>
            <person name="Lindquist E."/>
            <person name="Lucas S."/>
            <person name="Magnuson J.K."/>
            <person name="Piumi F."/>
            <person name="Raudaskoski M."/>
            <person name="Salamov A."/>
            <person name="Schmutz J."/>
            <person name="Schwarze F.W.M.R."/>
            <person name="vanKuyk P.A."/>
            <person name="Horton J.S."/>
            <person name="Grigoriev I.V."/>
            <person name="Woesten H.A.B."/>
        </authorList>
    </citation>
    <scope>NUCLEOTIDE SEQUENCE [LARGE SCALE GENOMIC DNA]</scope>
    <source>
        <strain evidence="16">H4-8 / FGSC 9210</strain>
    </source>
</reference>
<dbReference type="Pfam" id="PF13246">
    <property type="entry name" value="Cation_ATPase"/>
    <property type="match status" value="1"/>
</dbReference>
<dbReference type="EMBL" id="GL377305">
    <property type="protein sequence ID" value="EFI98132.1"/>
    <property type="molecule type" value="Genomic_DNA"/>
</dbReference>
<dbReference type="PANTHER" id="PTHR42861">
    <property type="entry name" value="CALCIUM-TRANSPORTING ATPASE"/>
    <property type="match status" value="1"/>
</dbReference>
<evidence type="ECO:0000256" key="13">
    <source>
        <dbReference type="SAM" id="MobiDB-lite"/>
    </source>
</evidence>
<feature type="compositionally biased region" description="Polar residues" evidence="13">
    <location>
        <begin position="1"/>
        <end position="10"/>
    </location>
</feature>
<dbReference type="NCBIfam" id="TIGR01494">
    <property type="entry name" value="ATPase_P-type"/>
    <property type="match status" value="2"/>
</dbReference>
<dbReference type="Pfam" id="PF00122">
    <property type="entry name" value="E1-E2_ATPase"/>
    <property type="match status" value="1"/>
</dbReference>
<evidence type="ECO:0000256" key="5">
    <source>
        <dbReference type="ARBA" id="ARBA00022741"/>
    </source>
</evidence>
<dbReference type="Gene3D" id="3.40.1110.10">
    <property type="entry name" value="Calcium-transporting ATPase, cytoplasmic domain N"/>
    <property type="match status" value="1"/>
</dbReference>
<dbReference type="PROSITE" id="PS00154">
    <property type="entry name" value="ATPASE_E1_E2"/>
    <property type="match status" value="1"/>
</dbReference>
<keyword evidence="11 12" id="KW-0472">Membrane</keyword>
<dbReference type="GO" id="GO:0005388">
    <property type="term" value="F:P-type calcium transporter activity"/>
    <property type="evidence" value="ECO:0007669"/>
    <property type="project" value="UniProtKB-EC"/>
</dbReference>
<evidence type="ECO:0000256" key="10">
    <source>
        <dbReference type="ARBA" id="ARBA00023065"/>
    </source>
</evidence>
<evidence type="ECO:0000256" key="11">
    <source>
        <dbReference type="ARBA" id="ARBA00023136"/>
    </source>
</evidence>
<feature type="region of interest" description="Disordered" evidence="13">
    <location>
        <begin position="1"/>
        <end position="72"/>
    </location>
</feature>
<dbReference type="NCBIfam" id="TIGR01522">
    <property type="entry name" value="ATPase-IIA2_Ca"/>
    <property type="match status" value="1"/>
</dbReference>
<dbReference type="Proteomes" id="UP000007431">
    <property type="component" value="Unassembled WGS sequence"/>
</dbReference>
<dbReference type="GO" id="GO:0016020">
    <property type="term" value="C:membrane"/>
    <property type="evidence" value="ECO:0007669"/>
    <property type="project" value="UniProtKB-SubCell"/>
</dbReference>
<dbReference type="SMART" id="SM00831">
    <property type="entry name" value="Cation_ATPase_N"/>
    <property type="match status" value="1"/>
</dbReference>
<evidence type="ECO:0000313" key="16">
    <source>
        <dbReference type="Proteomes" id="UP000007431"/>
    </source>
</evidence>
<dbReference type="InterPro" id="IPR004014">
    <property type="entry name" value="ATPase_P-typ_cation-transptr_N"/>
</dbReference>
<dbReference type="InterPro" id="IPR023299">
    <property type="entry name" value="ATPase_P-typ_cyto_dom_N"/>
</dbReference>
<dbReference type="GO" id="GO:0005524">
    <property type="term" value="F:ATP binding"/>
    <property type="evidence" value="ECO:0007669"/>
    <property type="project" value="UniProtKB-KW"/>
</dbReference>
<comment type="similarity">
    <text evidence="12">Belongs to the cation transport ATPase (P-type) (TC 3.A.3) family.</text>
</comment>
<keyword evidence="6 12" id="KW-0106">Calcium</keyword>
<dbReference type="InterPro" id="IPR023214">
    <property type="entry name" value="HAD_sf"/>
</dbReference>
<dbReference type="SUPFAM" id="SSF81660">
    <property type="entry name" value="Metal cation-transporting ATPase, ATP-binding domain N"/>
    <property type="match status" value="1"/>
</dbReference>
<keyword evidence="10 12" id="KW-0406">Ion transport</keyword>
<dbReference type="InterPro" id="IPR018303">
    <property type="entry name" value="ATPase_P-typ_P_site"/>
</dbReference>
<organism evidence="16">
    <name type="scientific">Schizophyllum commune (strain H4-8 / FGSC 9210)</name>
    <name type="common">Split gill fungus</name>
    <dbReference type="NCBI Taxonomy" id="578458"/>
    <lineage>
        <taxon>Eukaryota</taxon>
        <taxon>Fungi</taxon>
        <taxon>Dikarya</taxon>
        <taxon>Basidiomycota</taxon>
        <taxon>Agaricomycotina</taxon>
        <taxon>Agaricomycetes</taxon>
        <taxon>Agaricomycetidae</taxon>
        <taxon>Agaricales</taxon>
        <taxon>Schizophyllaceae</taxon>
        <taxon>Schizophyllum</taxon>
    </lineage>
</organism>
<sequence>MSRRVVSSATNRRDSAPPHIRIPRRATSIPFAAPPFANTLSPREESPPASAYFTNLRDDSDSTPRPAPGAEDHFAYSTTLRRHGQHSLIPGSASAGSLGGFGLESRAHASAFPYRESPGPQDMWGQARALVRRAVAHITGQPEYDRVDYASGGRTVFDAGETEMEHVERKDTASARYAHMSIEETVSAFSTSATDGLDESAIPGLRERYGYNEFTVGPKESLAVKLWNTLTDSPLIPLLLGSAFVSALVGNVDDAVSITVAVAIVLTVGFIQERRSEESLAALNKLVPHHCHVIRAGRAHHVLANELVPGDVVTLSTGDRVPADLRLVEAVEFEVDESSLTGETEARVKGVDECGAAEGANGGGATALADRTCVAYMGTLVRNGRGRGIVIATGRDTEFGVVFSMMEEVDDKRTPLQLSMDALASQLSMMSFAVIGVICLIGVLQHRSWLEMFTIGVSLAVAAIPEGLPIVTTVTLALGVLRMANRKAIVKKLHSVEALGCVSVVCSDKTGTLTKNEQTVVEAYTVDTTVHLDADGQVQLSGRATPSRDGLSPALRKALEIGALCNNASVARNGDGIYVGHAMDVALLNAAEAVGMRVADRRGTFRRQSERPFSSETKYMAVSGVHTDEPTPEVLYMKGAIEAVLPLCRSYHVAEGSTPDIDATMRSTIMSRSHDAARRGLRVLAMAYGRGSAEGLANVDADVAAPTLVFAGFCAMLDPPRKGVSDAVGLLRRGGVHVVMITGDAEETAAKIAGELGLGVGREMVASTVPGAGRSPHILTGADIDGMTPKQLEQRVGAVSVFARTTPRHKMRIVAAFQARGEVVAMTGDGVNDAPALRMADIGVSMGKSGTDVAKEAADVILVDDNFTTLLPAVEEGKSIFHNIQNFIGFQLSTAVAALSLITCSTLLGLSNPLNAMQILFINILMDGPPSQSLGVDPVDPAVMRKPPRKKDAAIITKRLMYRVLFSASLIVAGVLLVYLWALEDNGLSKREQTLTFTAFVVLDLVSAIQNRSLVSGLGANRMLALSVSISLTTQLSFIYVPFLQRIFQTEALGLGDISLILILAGASFAAHEARRTYERKLNVDDEGLRADVV</sequence>
<dbReference type="EC" id="7.2.2.10" evidence="12"/>
<dbReference type="InterPro" id="IPR036412">
    <property type="entry name" value="HAD-like_sf"/>
</dbReference>
<dbReference type="SFLD" id="SFLDF00027">
    <property type="entry name" value="p-type_atpase"/>
    <property type="match status" value="1"/>
</dbReference>
<dbReference type="InterPro" id="IPR044492">
    <property type="entry name" value="P_typ_ATPase_HD_dom"/>
</dbReference>
<dbReference type="VEuPathDB" id="FungiDB:SCHCODRAFT_02617051"/>
<evidence type="ECO:0000256" key="1">
    <source>
        <dbReference type="ARBA" id="ARBA00004127"/>
    </source>
</evidence>
<dbReference type="SUPFAM" id="SSF81665">
    <property type="entry name" value="Calcium ATPase, transmembrane domain M"/>
    <property type="match status" value="1"/>
</dbReference>
<dbReference type="eggNOG" id="KOG0202">
    <property type="taxonomic scope" value="Eukaryota"/>
</dbReference>
<dbReference type="InParanoid" id="D8Q2J6"/>
<dbReference type="InterPro" id="IPR008250">
    <property type="entry name" value="ATPase_P-typ_transduc_dom_A_sf"/>
</dbReference>
<dbReference type="SFLD" id="SFLDG00002">
    <property type="entry name" value="C1.7:_P-type_atpase_like"/>
    <property type="match status" value="1"/>
</dbReference>
<evidence type="ECO:0000313" key="15">
    <source>
        <dbReference type="EMBL" id="EFI98132.1"/>
    </source>
</evidence>
<dbReference type="InterPro" id="IPR006413">
    <property type="entry name" value="P-type_ATPase_IIA_PMR1"/>
</dbReference>